<keyword evidence="2" id="KW-0732">Signal</keyword>
<dbReference type="Proteomes" id="UP000700596">
    <property type="component" value="Unassembled WGS sequence"/>
</dbReference>
<feature type="region of interest" description="Disordered" evidence="1">
    <location>
        <begin position="488"/>
        <end position="573"/>
    </location>
</feature>
<dbReference type="GO" id="GO:0051118">
    <property type="term" value="F:glucan endo-1,3-alpha-glucosidase activity"/>
    <property type="evidence" value="ECO:0007669"/>
    <property type="project" value="InterPro"/>
</dbReference>
<gene>
    <name evidence="3" type="ORF">B0J11DRAFT_432058</name>
</gene>
<name>A0A9P9IPH8_9PLEO</name>
<keyword evidence="4" id="KW-1185">Reference proteome</keyword>
<feature type="chain" id="PRO_5040191334" evidence="2">
    <location>
        <begin position="22"/>
        <end position="614"/>
    </location>
</feature>
<dbReference type="AlphaFoldDB" id="A0A9P9IPH8"/>
<reference evidence="3" key="1">
    <citation type="journal article" date="2021" name="Nat. Commun.">
        <title>Genetic determinants of endophytism in the Arabidopsis root mycobiome.</title>
        <authorList>
            <person name="Mesny F."/>
            <person name="Miyauchi S."/>
            <person name="Thiergart T."/>
            <person name="Pickel B."/>
            <person name="Atanasova L."/>
            <person name="Karlsson M."/>
            <person name="Huettel B."/>
            <person name="Barry K.W."/>
            <person name="Haridas S."/>
            <person name="Chen C."/>
            <person name="Bauer D."/>
            <person name="Andreopoulos W."/>
            <person name="Pangilinan J."/>
            <person name="LaButti K."/>
            <person name="Riley R."/>
            <person name="Lipzen A."/>
            <person name="Clum A."/>
            <person name="Drula E."/>
            <person name="Henrissat B."/>
            <person name="Kohler A."/>
            <person name="Grigoriev I.V."/>
            <person name="Martin F.M."/>
            <person name="Hacquard S."/>
        </authorList>
    </citation>
    <scope>NUCLEOTIDE SEQUENCE</scope>
    <source>
        <strain evidence="3">MPI-CAGE-CH-0243</strain>
    </source>
</reference>
<dbReference type="Pfam" id="PF03659">
    <property type="entry name" value="Glyco_hydro_71"/>
    <property type="match status" value="1"/>
</dbReference>
<evidence type="ECO:0000256" key="1">
    <source>
        <dbReference type="SAM" id="MobiDB-lite"/>
    </source>
</evidence>
<evidence type="ECO:0000256" key="2">
    <source>
        <dbReference type="SAM" id="SignalP"/>
    </source>
</evidence>
<proteinExistence type="predicted"/>
<protein>
    <submittedName>
        <fullName evidence="3">Alpha-1,3-glucanase/mutanase</fullName>
    </submittedName>
</protein>
<accession>A0A9P9IPH8</accession>
<comment type="caution">
    <text evidence="3">The sequence shown here is derived from an EMBL/GenBank/DDBJ whole genome shotgun (WGS) entry which is preliminary data.</text>
</comment>
<dbReference type="EMBL" id="JAGMWT010000005">
    <property type="protein sequence ID" value="KAH7128222.1"/>
    <property type="molecule type" value="Genomic_DNA"/>
</dbReference>
<dbReference type="CDD" id="cd11577">
    <property type="entry name" value="GH71"/>
    <property type="match status" value="1"/>
</dbReference>
<evidence type="ECO:0000313" key="3">
    <source>
        <dbReference type="EMBL" id="KAH7128222.1"/>
    </source>
</evidence>
<feature type="signal peptide" evidence="2">
    <location>
        <begin position="1"/>
        <end position="21"/>
    </location>
</feature>
<feature type="compositionally biased region" description="Low complexity" evidence="1">
    <location>
        <begin position="495"/>
        <end position="532"/>
    </location>
</feature>
<feature type="compositionally biased region" description="Low complexity" evidence="1">
    <location>
        <begin position="547"/>
        <end position="565"/>
    </location>
</feature>
<sequence>MRSFISYSSLAAGLFLALANAAPYNPVLQRQNAGDRLVFAHFMMGIVPNRKAATDYDMDMKLAKEAGIDAFALNIGTDTYTEQQLNYAYDSAAKHGMKLFISFDFHWFSPTGAAADVGKLIKAFGSKPAQLRVDNKVFVSSFVGDGLNVAAVRAAAGVDIYFAPNFSPEATPNPASIDGALNWIAWDSDGRNKAPKPGQNLTVAQGDAKYTKWLGNKGYIASVSPWFFTHYGPEVSYSKNWVFPGDLLWYNRWNEIIKLDQKPRFIEILTWNDFGESHYIGPLASKHTDDGNSKWVNDMPHSGWLEMAKPFIAAYKANSKTPASYIKEDKLVYWYRPTLKSANCDATDTTMADVPNPGENYFKGRPNGYETMSDAVFVVALLKEGGKVTVGSGKNTKTFEAPAGASAWQVEMGVGKQTFVLQRGGKQILGETSLRDVTDTCPCGLYNYNAFVGVAPAGPKDNLDAEGLAGLTKGLKVKCEAKPSLPIGGGPAPVGPTAAPPASNIPASSSPSPKPSSAAPAPVSSKAPVPSSGTPSATPVATSAQKSSTPVPSSATPVPVPATSTKQSGAGGCTKTVTASAQIFPTNCLGSGQVWAVSTGETPDCCDGAAPCCK</sequence>
<dbReference type="OrthoDB" id="3257981at2759"/>
<dbReference type="Gene3D" id="3.20.20.80">
    <property type="entry name" value="Glycosidases"/>
    <property type="match status" value="1"/>
</dbReference>
<dbReference type="InterPro" id="IPR005197">
    <property type="entry name" value="Glyco_hydro_71"/>
</dbReference>
<feature type="compositionally biased region" description="Polar residues" evidence="1">
    <location>
        <begin position="533"/>
        <end position="546"/>
    </location>
</feature>
<organism evidence="3 4">
    <name type="scientific">Dendryphion nanum</name>
    <dbReference type="NCBI Taxonomy" id="256645"/>
    <lineage>
        <taxon>Eukaryota</taxon>
        <taxon>Fungi</taxon>
        <taxon>Dikarya</taxon>
        <taxon>Ascomycota</taxon>
        <taxon>Pezizomycotina</taxon>
        <taxon>Dothideomycetes</taxon>
        <taxon>Pleosporomycetidae</taxon>
        <taxon>Pleosporales</taxon>
        <taxon>Torulaceae</taxon>
        <taxon>Dendryphion</taxon>
    </lineage>
</organism>
<evidence type="ECO:0000313" key="4">
    <source>
        <dbReference type="Proteomes" id="UP000700596"/>
    </source>
</evidence>